<dbReference type="Pfam" id="PF01521">
    <property type="entry name" value="Fe-S_biosyn"/>
    <property type="match status" value="1"/>
</dbReference>
<evidence type="ECO:0000313" key="3">
    <source>
        <dbReference type="Proteomes" id="UP000325516"/>
    </source>
</evidence>
<dbReference type="InterPro" id="IPR035903">
    <property type="entry name" value="HesB-like_dom_sf"/>
</dbReference>
<dbReference type="EMBL" id="CP044232">
    <property type="protein sequence ID" value="QEW04911.1"/>
    <property type="molecule type" value="Genomic_DNA"/>
</dbReference>
<accession>A0A5J6L975</accession>
<dbReference type="Proteomes" id="UP000325516">
    <property type="component" value="Chromosome"/>
</dbReference>
<proteinExistence type="predicted"/>
<evidence type="ECO:0000313" key="2">
    <source>
        <dbReference type="EMBL" id="QEW04911.1"/>
    </source>
</evidence>
<dbReference type="AlphaFoldDB" id="A0A5J6L975"/>
<organism evidence="2 3">
    <name type="scientific">Microbacterium lushaniae</name>
    <dbReference type="NCBI Taxonomy" id="2614639"/>
    <lineage>
        <taxon>Bacteria</taxon>
        <taxon>Bacillati</taxon>
        <taxon>Actinomycetota</taxon>
        <taxon>Actinomycetes</taxon>
        <taxon>Micrococcales</taxon>
        <taxon>Microbacteriaceae</taxon>
        <taxon>Microbacterium</taxon>
    </lineage>
</organism>
<sequence>MLTLTEQATTAVKTITSQFPDVADGGVRIEGAGTPDSQFQLTVVPGPEPADAVVENEGARVFLDSDAALVLDDRVLDAQPDGEGGVQFAVTSQA</sequence>
<keyword evidence="3" id="KW-1185">Reference proteome</keyword>
<dbReference type="SUPFAM" id="SSF89360">
    <property type="entry name" value="HesB-like domain"/>
    <property type="match status" value="1"/>
</dbReference>
<protein>
    <submittedName>
        <fullName evidence="2">Fe-S cluster assembly protein HesB</fullName>
    </submittedName>
</protein>
<name>A0A5J6L975_9MICO</name>
<evidence type="ECO:0000259" key="1">
    <source>
        <dbReference type="Pfam" id="PF01521"/>
    </source>
</evidence>
<dbReference type="InterPro" id="IPR000361">
    <property type="entry name" value="ATAP_core_dom"/>
</dbReference>
<feature type="domain" description="Core" evidence="1">
    <location>
        <begin position="2"/>
        <end position="83"/>
    </location>
</feature>
<gene>
    <name evidence="2" type="ORF">F6J85_12070</name>
</gene>
<dbReference type="KEGG" id="mlz:F6J85_12070"/>
<dbReference type="Gene3D" id="2.60.300.12">
    <property type="entry name" value="HesB-like domain"/>
    <property type="match status" value="1"/>
</dbReference>
<reference evidence="3" key="1">
    <citation type="submission" date="2019-09" db="EMBL/GenBank/DDBJ databases">
        <title>Mumia zhuanghuii sp. nov. isolated from the intestinal contents of plateau pika (Ochotona curzoniae) in the Qinghai-Tibet plateau of China.</title>
        <authorList>
            <person name="Tian Z."/>
        </authorList>
    </citation>
    <scope>NUCLEOTIDE SEQUENCE [LARGE SCALE GENOMIC DNA]</scope>
    <source>
        <strain evidence="3">L-031</strain>
    </source>
</reference>